<keyword evidence="1" id="KW-0812">Transmembrane</keyword>
<dbReference type="HOGENOM" id="CLU_149891_0_0_7"/>
<gene>
    <name evidence="2" type="ORF">DND132_3046</name>
</gene>
<dbReference type="AlphaFoldDB" id="F0JK00"/>
<feature type="transmembrane region" description="Helical" evidence="1">
    <location>
        <begin position="111"/>
        <end position="129"/>
    </location>
</feature>
<dbReference type="RefSeq" id="WP_014323673.1">
    <property type="nucleotide sequence ID" value="NC_016803.1"/>
</dbReference>
<feature type="transmembrane region" description="Helical" evidence="1">
    <location>
        <begin position="6"/>
        <end position="24"/>
    </location>
</feature>
<dbReference type="KEGG" id="ddn:DND132_3046"/>
<protein>
    <recommendedName>
        <fullName evidence="4">DUF4079 family protein</fullName>
    </recommendedName>
</protein>
<accession>F0JK00</accession>
<dbReference type="eggNOG" id="ENOG5033BX6">
    <property type="taxonomic scope" value="Bacteria"/>
</dbReference>
<dbReference type="OrthoDB" id="5471348at2"/>
<keyword evidence="1" id="KW-0472">Membrane</keyword>
<evidence type="ECO:0000256" key="1">
    <source>
        <dbReference type="SAM" id="Phobius"/>
    </source>
</evidence>
<proteinExistence type="predicted"/>
<feature type="transmembrane region" description="Helical" evidence="1">
    <location>
        <begin position="45"/>
        <end position="65"/>
    </location>
</feature>
<reference evidence="2 3" key="1">
    <citation type="journal article" date="2011" name="J. Bacteriol.">
        <title>Genome sequence of the mercury-methylating strain Desulfovibrio desulfuricans ND132.</title>
        <authorList>
            <person name="Brown S.D."/>
            <person name="Gilmour C.C."/>
            <person name="Kucken A.M."/>
            <person name="Wall J.D."/>
            <person name="Elias D.A."/>
            <person name="Brandt C.C."/>
            <person name="Podar M."/>
            <person name="Chertkov O."/>
            <person name="Held B."/>
            <person name="Bruce D.C."/>
            <person name="Detter J.C."/>
            <person name="Tapia R."/>
            <person name="Han C.S."/>
            <person name="Goodwin L.A."/>
            <person name="Cheng J.F."/>
            <person name="Pitluck S."/>
            <person name="Woyke T."/>
            <person name="Mikhailova N."/>
            <person name="Ivanova N.N."/>
            <person name="Han J."/>
            <person name="Lucas S."/>
            <person name="Lapidus A.L."/>
            <person name="Land M.L."/>
            <person name="Hauser L.J."/>
            <person name="Palumbo A.V."/>
        </authorList>
    </citation>
    <scope>NUCLEOTIDE SEQUENCE [LARGE SCALE GENOMIC DNA]</scope>
    <source>
        <strain evidence="2 3">ND132</strain>
    </source>
</reference>
<evidence type="ECO:0000313" key="2">
    <source>
        <dbReference type="EMBL" id="EGB16249.1"/>
    </source>
</evidence>
<evidence type="ECO:0008006" key="4">
    <source>
        <dbReference type="Google" id="ProtNLM"/>
    </source>
</evidence>
<dbReference type="Proteomes" id="UP000007845">
    <property type="component" value="Chromosome"/>
</dbReference>
<keyword evidence="1" id="KW-1133">Transmembrane helix</keyword>
<dbReference type="STRING" id="641491.DND132_3046"/>
<keyword evidence="3" id="KW-1185">Reference proteome</keyword>
<organism evidence="2 3">
    <name type="scientific">Pseudodesulfovibrio mercurii</name>
    <dbReference type="NCBI Taxonomy" id="641491"/>
    <lineage>
        <taxon>Bacteria</taxon>
        <taxon>Pseudomonadati</taxon>
        <taxon>Thermodesulfobacteriota</taxon>
        <taxon>Desulfovibrionia</taxon>
        <taxon>Desulfovibrionales</taxon>
        <taxon>Desulfovibrionaceae</taxon>
    </lineage>
</organism>
<evidence type="ECO:0000313" key="3">
    <source>
        <dbReference type="Proteomes" id="UP000007845"/>
    </source>
</evidence>
<name>F0JK00_9BACT</name>
<dbReference type="EMBL" id="CP003220">
    <property type="protein sequence ID" value="EGB16249.1"/>
    <property type="molecule type" value="Genomic_DNA"/>
</dbReference>
<sequence>MLWIHPLLQLAALLLGVHVLRMGVNRFRFQHLKRKCAFDWKGHVRYGKIVVWTWLAGLVIGAYAAERAWGTAGLTGPHHAVGLIMLPLLLAGLVTGFILQKPSGKRPGLALAHGAANAAAFALALYQVWSGAEAVRLLLLG</sequence>
<feature type="transmembrane region" description="Helical" evidence="1">
    <location>
        <begin position="77"/>
        <end position="99"/>
    </location>
</feature>